<name>D2RHM7_ARCPA</name>
<dbReference type="EMBL" id="CP001857">
    <property type="protein sequence ID" value="ADB57802.1"/>
    <property type="molecule type" value="Genomic_DNA"/>
</dbReference>
<dbReference type="HOGENOM" id="CLU_218570_0_0_2"/>
<evidence type="ECO:0000313" key="1">
    <source>
        <dbReference type="EMBL" id="ADB57802.1"/>
    </source>
</evidence>
<dbReference type="eggNOG" id="arCOG04479">
    <property type="taxonomic scope" value="Archaea"/>
</dbReference>
<accession>D2RHM7</accession>
<keyword evidence="2" id="KW-1185">Reference proteome</keyword>
<proteinExistence type="predicted"/>
<dbReference type="STRING" id="572546.Arcpr_0738"/>
<sequence length="37" mass="4412">MEEVYFQCDTYGYVFLENPYKFPIKCPQCGSEDVVRI</sequence>
<dbReference type="PaxDb" id="572546-Arcpr_0738"/>
<gene>
    <name evidence="1" type="ordered locus">Arcpr_0738</name>
</gene>
<dbReference type="KEGG" id="apo:Arcpr_0738"/>
<protein>
    <submittedName>
        <fullName evidence="1">Uncharacterized protein</fullName>
    </submittedName>
</protein>
<dbReference type="AlphaFoldDB" id="D2RHM7"/>
<organism evidence="1 2">
    <name type="scientific">Archaeoglobus profundus (strain DSM 5631 / JCM 9629 / NBRC 100127 / Av18)</name>
    <dbReference type="NCBI Taxonomy" id="572546"/>
    <lineage>
        <taxon>Archaea</taxon>
        <taxon>Methanobacteriati</taxon>
        <taxon>Methanobacteriota</taxon>
        <taxon>Archaeoglobi</taxon>
        <taxon>Archaeoglobales</taxon>
        <taxon>Archaeoglobaceae</taxon>
        <taxon>Archaeoglobus</taxon>
    </lineage>
</organism>
<reference evidence="1 2" key="1">
    <citation type="journal article" date="2010" name="Stand. Genomic Sci.">
        <title>Complete genome sequence of Archaeoglobus profundus type strain (AV18).</title>
        <authorList>
            <person name="von Jan M."/>
            <person name="Lapidus A."/>
            <person name="Del Rio T.G."/>
            <person name="Copeland A."/>
            <person name="Tice H."/>
            <person name="Cheng J.F."/>
            <person name="Lucas S."/>
            <person name="Chen F."/>
            <person name="Nolan M."/>
            <person name="Goodwin L."/>
            <person name="Han C."/>
            <person name="Pitluck S."/>
            <person name="Liolios K."/>
            <person name="Ivanova N."/>
            <person name="Mavromatis K."/>
            <person name="Ovchinnikova G."/>
            <person name="Chertkov O."/>
            <person name="Pati A."/>
            <person name="Chen A."/>
            <person name="Palaniappan K."/>
            <person name="Land M."/>
            <person name="Hauser L."/>
            <person name="Chang Y.J."/>
            <person name="Jeffries C.D."/>
            <person name="Saunders E."/>
            <person name="Brettin T."/>
            <person name="Detter J.C."/>
            <person name="Chain P."/>
            <person name="Eichinger K."/>
            <person name="Huber H."/>
            <person name="Spring S."/>
            <person name="Rohde M."/>
            <person name="Goker M."/>
            <person name="Wirth R."/>
            <person name="Woyke T."/>
            <person name="Bristow J."/>
            <person name="Eisen J.A."/>
            <person name="Markowitz V."/>
            <person name="Hugenholtz P."/>
            <person name="Kyrpides N.C."/>
            <person name="Klenk H.P."/>
        </authorList>
    </citation>
    <scope>NUCLEOTIDE SEQUENCE [LARGE SCALE GENOMIC DNA]</scope>
    <source>
        <strain evidence="2">DSM 5631 / JCM 9629 / NBRC 100127 / Av18</strain>
    </source>
</reference>
<dbReference type="Proteomes" id="UP000001901">
    <property type="component" value="Chromosome"/>
</dbReference>
<evidence type="ECO:0000313" key="2">
    <source>
        <dbReference type="Proteomes" id="UP000001901"/>
    </source>
</evidence>